<evidence type="ECO:0000313" key="9">
    <source>
        <dbReference type="Proteomes" id="UP000468388"/>
    </source>
</evidence>
<comment type="caution">
    <text evidence="8">The sequence shown here is derived from an EMBL/GenBank/DDBJ whole genome shotgun (WGS) entry which is preliminary data.</text>
</comment>
<name>A0A6N8JFK0_9BACT</name>
<dbReference type="GO" id="GO:0009279">
    <property type="term" value="C:cell outer membrane"/>
    <property type="evidence" value="ECO:0007669"/>
    <property type="project" value="UniProtKB-SubCell"/>
</dbReference>
<keyword evidence="4" id="KW-0472">Membrane</keyword>
<sequence length="589" mass="65372">MGSPVWDTSIPLPKHSILVQTSSSNQSKSNVMKRIVYILLLFVMGACQKDFLQLPISNSTTTDSVFSTTIKAQSAIANAYQRSLCQGIPYQGFWNSMITDNISGALTYGFAWTWGNGIATSTGLTASGNIEDMDGYAFNFTAIRQAYLVKENIDKVTDMSGSDKAIVKAEMQALVAYRYEQMFIMYGGVPVLSKSLTVNDDLSVPRAPLKEVLDSITSWCDAAAAVLPSQWPATFTGRMTKAAALSIKAKALLYAARPLFNTGTPYLDFGANNGLICLGNSDPARWQQAALAAEAGIKEAELNGGAKIINTGNPLDDYGTATSTPSNAEVLLAFKSESGNLNTFFNMHNWQAYGNGLTTNYLEFYYKADGTNQVWPTSSTAFSDYLTRIQDMEPRFKASFKAWEIDTWNNPNDDYWSNKTLFQWQSNVCAFPVKFYYKAGTRGWFEFPIFRLAALYLNAAEAYNEMGQPAEALTKLNVIHQRAGLPAITETDQAALRTIIQREWAVEFFDENYWLHDIKHWKRSDIGNGLIGGGIRTLKFNTQTGGKQTGNTDYEDGVLYQGFWAPRQYLNPFPQTEINKGTLIQNPGY</sequence>
<dbReference type="Gene3D" id="1.25.40.390">
    <property type="match status" value="1"/>
</dbReference>
<dbReference type="EMBL" id="WRXO01000009">
    <property type="protein sequence ID" value="MVT43967.1"/>
    <property type="molecule type" value="Genomic_DNA"/>
</dbReference>
<protein>
    <submittedName>
        <fullName evidence="8">RagB/SusD family nutrient uptake outer membrane protein</fullName>
    </submittedName>
</protein>
<evidence type="ECO:0000256" key="2">
    <source>
        <dbReference type="ARBA" id="ARBA00006275"/>
    </source>
</evidence>
<evidence type="ECO:0000256" key="1">
    <source>
        <dbReference type="ARBA" id="ARBA00004442"/>
    </source>
</evidence>
<evidence type="ECO:0000259" key="7">
    <source>
        <dbReference type="Pfam" id="PF14322"/>
    </source>
</evidence>
<accession>A0A6N8JFK0</accession>
<evidence type="ECO:0000313" key="8">
    <source>
        <dbReference type="EMBL" id="MVT43967.1"/>
    </source>
</evidence>
<evidence type="ECO:0000256" key="3">
    <source>
        <dbReference type="ARBA" id="ARBA00022729"/>
    </source>
</evidence>
<dbReference type="OrthoDB" id="5694214at2"/>
<dbReference type="InterPro" id="IPR011990">
    <property type="entry name" value="TPR-like_helical_dom_sf"/>
</dbReference>
<keyword evidence="3" id="KW-0732">Signal</keyword>
<keyword evidence="5" id="KW-0998">Cell outer membrane</keyword>
<organism evidence="8 9">
    <name type="scientific">Chitinophaga oryziterrae</name>
    <dbReference type="NCBI Taxonomy" id="1031224"/>
    <lineage>
        <taxon>Bacteria</taxon>
        <taxon>Pseudomonadati</taxon>
        <taxon>Bacteroidota</taxon>
        <taxon>Chitinophagia</taxon>
        <taxon>Chitinophagales</taxon>
        <taxon>Chitinophagaceae</taxon>
        <taxon>Chitinophaga</taxon>
    </lineage>
</organism>
<reference evidence="8 9" key="1">
    <citation type="submission" date="2019-12" db="EMBL/GenBank/DDBJ databases">
        <title>The draft genomic sequence of strain Chitinophaga oryziterrae JCM 16595.</title>
        <authorList>
            <person name="Zhang X."/>
        </authorList>
    </citation>
    <scope>NUCLEOTIDE SEQUENCE [LARGE SCALE GENOMIC DNA]</scope>
    <source>
        <strain evidence="8 9">JCM 16595</strain>
    </source>
</reference>
<comment type="similarity">
    <text evidence="2">Belongs to the SusD family.</text>
</comment>
<dbReference type="Pfam" id="PF07980">
    <property type="entry name" value="SusD_RagB"/>
    <property type="match status" value="1"/>
</dbReference>
<comment type="subcellular location">
    <subcellularLocation>
        <location evidence="1">Cell outer membrane</location>
    </subcellularLocation>
</comment>
<dbReference type="InterPro" id="IPR033985">
    <property type="entry name" value="SusD-like_N"/>
</dbReference>
<dbReference type="Proteomes" id="UP000468388">
    <property type="component" value="Unassembled WGS sequence"/>
</dbReference>
<dbReference type="AlphaFoldDB" id="A0A6N8JFK0"/>
<feature type="domain" description="SusD-like N-terminal" evidence="7">
    <location>
        <begin position="135"/>
        <end position="251"/>
    </location>
</feature>
<gene>
    <name evidence="8" type="ORF">GO495_25450</name>
</gene>
<dbReference type="InterPro" id="IPR012944">
    <property type="entry name" value="SusD_RagB_dom"/>
</dbReference>
<evidence type="ECO:0000256" key="5">
    <source>
        <dbReference type="ARBA" id="ARBA00023237"/>
    </source>
</evidence>
<feature type="domain" description="RagB/SusD" evidence="6">
    <location>
        <begin position="354"/>
        <end position="589"/>
    </location>
</feature>
<evidence type="ECO:0000256" key="4">
    <source>
        <dbReference type="ARBA" id="ARBA00023136"/>
    </source>
</evidence>
<evidence type="ECO:0000259" key="6">
    <source>
        <dbReference type="Pfam" id="PF07980"/>
    </source>
</evidence>
<proteinExistence type="inferred from homology"/>
<dbReference type="Pfam" id="PF14322">
    <property type="entry name" value="SusD-like_3"/>
    <property type="match status" value="1"/>
</dbReference>
<keyword evidence="9" id="KW-1185">Reference proteome</keyword>
<dbReference type="SUPFAM" id="SSF48452">
    <property type="entry name" value="TPR-like"/>
    <property type="match status" value="1"/>
</dbReference>